<dbReference type="EMBL" id="JAYKXP010000081">
    <property type="protein sequence ID" value="KAK7029562.1"/>
    <property type="molecule type" value="Genomic_DNA"/>
</dbReference>
<protein>
    <submittedName>
        <fullName evidence="1">Uncharacterized protein</fullName>
    </submittedName>
</protein>
<evidence type="ECO:0000313" key="1">
    <source>
        <dbReference type="EMBL" id="KAK7029562.1"/>
    </source>
</evidence>
<proteinExistence type="predicted"/>
<comment type="caution">
    <text evidence="1">The sequence shown here is derived from an EMBL/GenBank/DDBJ whole genome shotgun (WGS) entry which is preliminary data.</text>
</comment>
<sequence>MASSNRDLMVRIESGFLYSATLFANIGIIESSSELGFGLNLNPFSGLMVGIAPTLIFLRASLASNENVVPDSQMLSTLRFGEPPATVTSESFGVNNVALREGSSDENVDVEAQKVERLCTSSA</sequence>
<reference evidence="1 2" key="1">
    <citation type="submission" date="2024-01" db="EMBL/GenBank/DDBJ databases">
        <title>A draft genome for a cacao thread blight-causing isolate of Paramarasmius palmivorus.</title>
        <authorList>
            <person name="Baruah I.K."/>
            <person name="Bukari Y."/>
            <person name="Amoako-Attah I."/>
            <person name="Meinhardt L.W."/>
            <person name="Bailey B.A."/>
            <person name="Cohen S.P."/>
        </authorList>
    </citation>
    <scope>NUCLEOTIDE SEQUENCE [LARGE SCALE GENOMIC DNA]</scope>
    <source>
        <strain evidence="1 2">GH-12</strain>
    </source>
</reference>
<keyword evidence="2" id="KW-1185">Reference proteome</keyword>
<dbReference type="AlphaFoldDB" id="A0AAW0BS43"/>
<gene>
    <name evidence="1" type="ORF">VNI00_014439</name>
</gene>
<evidence type="ECO:0000313" key="2">
    <source>
        <dbReference type="Proteomes" id="UP001383192"/>
    </source>
</evidence>
<accession>A0AAW0BS43</accession>
<name>A0AAW0BS43_9AGAR</name>
<dbReference type="Proteomes" id="UP001383192">
    <property type="component" value="Unassembled WGS sequence"/>
</dbReference>
<organism evidence="1 2">
    <name type="scientific">Paramarasmius palmivorus</name>
    <dbReference type="NCBI Taxonomy" id="297713"/>
    <lineage>
        <taxon>Eukaryota</taxon>
        <taxon>Fungi</taxon>
        <taxon>Dikarya</taxon>
        <taxon>Basidiomycota</taxon>
        <taxon>Agaricomycotina</taxon>
        <taxon>Agaricomycetes</taxon>
        <taxon>Agaricomycetidae</taxon>
        <taxon>Agaricales</taxon>
        <taxon>Marasmiineae</taxon>
        <taxon>Marasmiaceae</taxon>
        <taxon>Paramarasmius</taxon>
    </lineage>
</organism>